<gene>
    <name evidence="1" type="ORF">A4K93_00870</name>
</gene>
<reference evidence="1" key="1">
    <citation type="submission" date="2018-08" db="EMBL/GenBank/DDBJ databases">
        <authorList>
            <person name="Ashton P.M."/>
            <person name="Dallman T."/>
            <person name="Nair S."/>
            <person name="De Pinna E."/>
            <person name="Peters T."/>
            <person name="Grant K."/>
        </authorList>
    </citation>
    <scope>NUCLEOTIDE SEQUENCE</scope>
    <source>
        <strain evidence="1">159694</strain>
    </source>
</reference>
<dbReference type="AlphaFoldDB" id="A0A5W3ERX7"/>
<comment type="caution">
    <text evidence="1">The sequence shown here is derived from an EMBL/GenBank/DDBJ whole genome shotgun (WGS) entry which is preliminary data.</text>
</comment>
<evidence type="ECO:0000313" key="1">
    <source>
        <dbReference type="EMBL" id="EBW6073610.1"/>
    </source>
</evidence>
<protein>
    <submittedName>
        <fullName evidence="1">Uncharacterized protein</fullName>
    </submittedName>
</protein>
<dbReference type="EMBL" id="AAHHJZ010000001">
    <property type="protein sequence ID" value="EBW6073610.1"/>
    <property type="molecule type" value="Genomic_DNA"/>
</dbReference>
<name>A0A5W3ERX7_SALET</name>
<proteinExistence type="predicted"/>
<sequence length="125" mass="13826">MTQDEFETMVKQYYKEGVILYIVEPGQEAWLNKATLSVAIRGEVTVEMRNMARLIRDTAITGGKLVSLAHFRTQGRDQVSLDAEVDVVATVGFDLDGLPGSNLVVIKKWRGYDAIPSPGVWPATN</sequence>
<accession>A0A5W3ERX7</accession>
<organism evidence="1">
    <name type="scientific">Salmonella enterica subsp. enterica serovar Schwarzengrund</name>
    <dbReference type="NCBI Taxonomy" id="340190"/>
    <lineage>
        <taxon>Bacteria</taxon>
        <taxon>Pseudomonadati</taxon>
        <taxon>Pseudomonadota</taxon>
        <taxon>Gammaproteobacteria</taxon>
        <taxon>Enterobacterales</taxon>
        <taxon>Enterobacteriaceae</taxon>
        <taxon>Salmonella</taxon>
    </lineage>
</organism>